<organism evidence="2 3">
    <name type="scientific">Parathielavia appendiculata</name>
    <dbReference type="NCBI Taxonomy" id="2587402"/>
    <lineage>
        <taxon>Eukaryota</taxon>
        <taxon>Fungi</taxon>
        <taxon>Dikarya</taxon>
        <taxon>Ascomycota</taxon>
        <taxon>Pezizomycotina</taxon>
        <taxon>Sordariomycetes</taxon>
        <taxon>Sordariomycetidae</taxon>
        <taxon>Sordariales</taxon>
        <taxon>Chaetomiaceae</taxon>
        <taxon>Parathielavia</taxon>
    </lineage>
</organism>
<dbReference type="RefSeq" id="XP_062644382.1">
    <property type="nucleotide sequence ID" value="XM_062785964.1"/>
</dbReference>
<feature type="region of interest" description="Disordered" evidence="1">
    <location>
        <begin position="138"/>
        <end position="166"/>
    </location>
</feature>
<accession>A0AAN6TUS4</accession>
<evidence type="ECO:0000313" key="2">
    <source>
        <dbReference type="EMBL" id="KAK4120611.1"/>
    </source>
</evidence>
<keyword evidence="3" id="KW-1185">Reference proteome</keyword>
<dbReference type="AlphaFoldDB" id="A0AAN6TUS4"/>
<dbReference type="GeneID" id="87822730"/>
<protein>
    <submittedName>
        <fullName evidence="2">Uncharacterized protein</fullName>
    </submittedName>
</protein>
<evidence type="ECO:0000313" key="3">
    <source>
        <dbReference type="Proteomes" id="UP001302602"/>
    </source>
</evidence>
<name>A0AAN6TUS4_9PEZI</name>
<dbReference type="EMBL" id="MU853237">
    <property type="protein sequence ID" value="KAK4120611.1"/>
    <property type="molecule type" value="Genomic_DNA"/>
</dbReference>
<evidence type="ECO:0000256" key="1">
    <source>
        <dbReference type="SAM" id="MobiDB-lite"/>
    </source>
</evidence>
<gene>
    <name evidence="2" type="ORF">N657DRAFT_149012</name>
</gene>
<comment type="caution">
    <text evidence="2">The sequence shown here is derived from an EMBL/GenBank/DDBJ whole genome shotgun (WGS) entry which is preliminary data.</text>
</comment>
<reference evidence="2" key="2">
    <citation type="submission" date="2023-05" db="EMBL/GenBank/DDBJ databases">
        <authorList>
            <consortium name="Lawrence Berkeley National Laboratory"/>
            <person name="Steindorff A."/>
            <person name="Hensen N."/>
            <person name="Bonometti L."/>
            <person name="Westerberg I."/>
            <person name="Brannstrom I.O."/>
            <person name="Guillou S."/>
            <person name="Cros-Aarteil S."/>
            <person name="Calhoun S."/>
            <person name="Haridas S."/>
            <person name="Kuo A."/>
            <person name="Mondo S."/>
            <person name="Pangilinan J."/>
            <person name="Riley R."/>
            <person name="Labutti K."/>
            <person name="Andreopoulos B."/>
            <person name="Lipzen A."/>
            <person name="Chen C."/>
            <person name="Yanf M."/>
            <person name="Daum C."/>
            <person name="Ng V."/>
            <person name="Clum A."/>
            <person name="Ohm R."/>
            <person name="Martin F."/>
            <person name="Silar P."/>
            <person name="Natvig D."/>
            <person name="Lalanne C."/>
            <person name="Gautier V."/>
            <person name="Ament-Velasquez S.L."/>
            <person name="Kruys A."/>
            <person name="Hutchinson M.I."/>
            <person name="Powell A.J."/>
            <person name="Barry K."/>
            <person name="Miller A.N."/>
            <person name="Grigoriev I.V."/>
            <person name="Debuchy R."/>
            <person name="Gladieux P."/>
            <person name="Thoren M.H."/>
            <person name="Johannesson H."/>
        </authorList>
    </citation>
    <scope>NUCLEOTIDE SEQUENCE</scope>
    <source>
        <strain evidence="2">CBS 731.68</strain>
    </source>
</reference>
<dbReference type="Proteomes" id="UP001302602">
    <property type="component" value="Unassembled WGS sequence"/>
</dbReference>
<proteinExistence type="predicted"/>
<sequence length="166" mass="18549">MGQKTGQPNRDWRPLICRQTILLWKIPASKGRIRLEVHIAVNMTVKNGMGTQRHTGNTESLCAGGRPPNVNAWDRTRPLRSVTCRSLGSEFLARPESDAAHQTIFPGQLFVTCGRESLEFWIVFIYEVHCVGLLEPRTPKKSSRNPVCGSSRRGDARLGRNTVLNG</sequence>
<reference evidence="2" key="1">
    <citation type="journal article" date="2023" name="Mol. Phylogenet. Evol.">
        <title>Genome-scale phylogeny and comparative genomics of the fungal order Sordariales.</title>
        <authorList>
            <person name="Hensen N."/>
            <person name="Bonometti L."/>
            <person name="Westerberg I."/>
            <person name="Brannstrom I.O."/>
            <person name="Guillou S."/>
            <person name="Cros-Aarteil S."/>
            <person name="Calhoun S."/>
            <person name="Haridas S."/>
            <person name="Kuo A."/>
            <person name="Mondo S."/>
            <person name="Pangilinan J."/>
            <person name="Riley R."/>
            <person name="LaButti K."/>
            <person name="Andreopoulos B."/>
            <person name="Lipzen A."/>
            <person name="Chen C."/>
            <person name="Yan M."/>
            <person name="Daum C."/>
            <person name="Ng V."/>
            <person name="Clum A."/>
            <person name="Steindorff A."/>
            <person name="Ohm R.A."/>
            <person name="Martin F."/>
            <person name="Silar P."/>
            <person name="Natvig D.O."/>
            <person name="Lalanne C."/>
            <person name="Gautier V."/>
            <person name="Ament-Velasquez S.L."/>
            <person name="Kruys A."/>
            <person name="Hutchinson M.I."/>
            <person name="Powell A.J."/>
            <person name="Barry K."/>
            <person name="Miller A.N."/>
            <person name="Grigoriev I.V."/>
            <person name="Debuchy R."/>
            <person name="Gladieux P."/>
            <person name="Hiltunen Thoren M."/>
            <person name="Johannesson H."/>
        </authorList>
    </citation>
    <scope>NUCLEOTIDE SEQUENCE</scope>
    <source>
        <strain evidence="2">CBS 731.68</strain>
    </source>
</reference>